<dbReference type="Proteomes" id="UP000598350">
    <property type="component" value="Unassembled WGS sequence"/>
</dbReference>
<reference evidence="2 3" key="1">
    <citation type="submission" date="2020-05" db="EMBL/GenBank/DDBJ databases">
        <title>The draft genome sequence of Maribacter arenosus CAU 1321.</title>
        <authorList>
            <person name="Mu L."/>
        </authorList>
    </citation>
    <scope>NUCLEOTIDE SEQUENCE [LARGE SCALE GENOMIC DNA]</scope>
    <source>
        <strain evidence="2 3">CAU 1321</strain>
    </source>
</reference>
<evidence type="ECO:0000313" key="2">
    <source>
        <dbReference type="EMBL" id="MBD0851628.1"/>
    </source>
</evidence>
<keyword evidence="3" id="KW-1185">Reference proteome</keyword>
<accession>A0ABR7VE34</accession>
<protein>
    <submittedName>
        <fullName evidence="2">DUF547 domain-containing protein</fullName>
    </submittedName>
</protein>
<dbReference type="EMBL" id="JABTCG010000004">
    <property type="protein sequence ID" value="MBD0851628.1"/>
    <property type="molecule type" value="Genomic_DNA"/>
</dbReference>
<dbReference type="Pfam" id="PF04784">
    <property type="entry name" value="DUF547"/>
    <property type="match status" value="1"/>
</dbReference>
<proteinExistence type="predicted"/>
<feature type="domain" description="DUF547" evidence="1">
    <location>
        <begin position="84"/>
        <end position="187"/>
    </location>
</feature>
<comment type="caution">
    <text evidence="2">The sequence shown here is derived from an EMBL/GenBank/DDBJ whole genome shotgun (WGS) entry which is preliminary data.</text>
</comment>
<dbReference type="PANTHER" id="PTHR46361:SF3">
    <property type="entry name" value="ELECTRON CARRIER_ PROTEIN DISULFIDE OXIDOREDUCTASE"/>
    <property type="match status" value="1"/>
</dbReference>
<organism evidence="2 3">
    <name type="scientific">Maribacter arenosus</name>
    <dbReference type="NCBI Taxonomy" id="1854708"/>
    <lineage>
        <taxon>Bacteria</taxon>
        <taxon>Pseudomonadati</taxon>
        <taxon>Bacteroidota</taxon>
        <taxon>Flavobacteriia</taxon>
        <taxon>Flavobacteriales</taxon>
        <taxon>Flavobacteriaceae</taxon>
        <taxon>Maribacter</taxon>
    </lineage>
</organism>
<name>A0ABR7VE34_9FLAO</name>
<dbReference type="PANTHER" id="PTHR46361">
    <property type="entry name" value="ELECTRON CARRIER/ PROTEIN DISULFIDE OXIDOREDUCTASE"/>
    <property type="match status" value="1"/>
</dbReference>
<dbReference type="RefSeq" id="WP_188314732.1">
    <property type="nucleotide sequence ID" value="NZ_JABTCG010000004.1"/>
</dbReference>
<evidence type="ECO:0000259" key="1">
    <source>
        <dbReference type="Pfam" id="PF04784"/>
    </source>
</evidence>
<dbReference type="InterPro" id="IPR006869">
    <property type="entry name" value="DUF547"/>
</dbReference>
<gene>
    <name evidence="2" type="ORF">HPE63_13185</name>
</gene>
<sequence length="250" mass="29193">MLKLKSIFCIAMPFFLLSNCFGQKPTHDNIEKGVETIDHTSWDHLLKKYVDNHGNVDYKEFKQDRQRLDDYLVYLAENPIADTASAEEQLAFYINLYNAGTVQLILDHYPLKSIKDIFRPWGKDRIKIGSETYSLGEIEHDILRNMDEPRIHFAINCASYSCPRLLNEAFSASKIEKQLEKATSQFINDPSKNNIKRNAVALSKIFKWYNDDFTNKNSLIDFVNKYADIEILQDVDIDYLTYDWGLNEKR</sequence>
<evidence type="ECO:0000313" key="3">
    <source>
        <dbReference type="Proteomes" id="UP000598350"/>
    </source>
</evidence>